<evidence type="ECO:0000256" key="3">
    <source>
        <dbReference type="ARBA" id="ARBA00012949"/>
    </source>
</evidence>
<feature type="transmembrane region" description="Helical" evidence="12">
    <location>
        <begin position="272"/>
        <end position="291"/>
    </location>
</feature>
<feature type="transmembrane region" description="Helical" evidence="12">
    <location>
        <begin position="227"/>
        <end position="251"/>
    </location>
</feature>
<keyword evidence="6 12" id="KW-1133">Transmembrane helix</keyword>
<dbReference type="InterPro" id="IPR035973">
    <property type="entry name" value="Cyt_c_oxidase_su3-like_sf"/>
</dbReference>
<evidence type="ECO:0000256" key="9">
    <source>
        <dbReference type="ARBA" id="ARBA00031625"/>
    </source>
</evidence>
<organism evidence="14 15">
    <name type="scientific">Kocuria flava</name>
    <dbReference type="NCBI Taxonomy" id="446860"/>
    <lineage>
        <taxon>Bacteria</taxon>
        <taxon>Bacillati</taxon>
        <taxon>Actinomycetota</taxon>
        <taxon>Actinomycetes</taxon>
        <taxon>Micrococcales</taxon>
        <taxon>Micrococcaceae</taxon>
        <taxon>Kocuria</taxon>
    </lineage>
</organism>
<dbReference type="PROSITE" id="PS50253">
    <property type="entry name" value="COX3"/>
    <property type="match status" value="1"/>
</dbReference>
<evidence type="ECO:0000256" key="7">
    <source>
        <dbReference type="ARBA" id="ARBA00023136"/>
    </source>
</evidence>
<feature type="transmembrane region" description="Helical" evidence="12">
    <location>
        <begin position="188"/>
        <end position="207"/>
    </location>
</feature>
<dbReference type="EC" id="7.1.1.9" evidence="3"/>
<feature type="domain" description="Heme-copper oxidase subunit III family profile" evidence="13">
    <location>
        <begin position="104"/>
        <end position="292"/>
    </location>
</feature>
<evidence type="ECO:0000256" key="8">
    <source>
        <dbReference type="ARBA" id="ARBA00031400"/>
    </source>
</evidence>
<dbReference type="Pfam" id="PF00510">
    <property type="entry name" value="COX3"/>
    <property type="match status" value="1"/>
</dbReference>
<dbReference type="SUPFAM" id="SSF81452">
    <property type="entry name" value="Cytochrome c oxidase subunit III-like"/>
    <property type="match status" value="1"/>
</dbReference>
<dbReference type="InterPro" id="IPR013833">
    <property type="entry name" value="Cyt_c_oxidase_su3_a-hlx"/>
</dbReference>
<dbReference type="Proteomes" id="UP000321155">
    <property type="component" value="Unassembled WGS sequence"/>
</dbReference>
<protein>
    <recommendedName>
        <fullName evidence="3">cytochrome-c oxidase</fullName>
        <ecNumber evidence="3">7.1.1.9</ecNumber>
    </recommendedName>
    <alternativeName>
        <fullName evidence="8">Cytochrome aa3 subunit 3</fullName>
    </alternativeName>
    <alternativeName>
        <fullName evidence="9">Cytochrome c oxidase polypeptide III</fullName>
    </alternativeName>
</protein>
<accession>A0ABQ0X6A8</accession>
<comment type="subcellular location">
    <subcellularLocation>
        <location evidence="1 10">Cell membrane</location>
        <topology evidence="1 10">Multi-pass membrane protein</topology>
    </subcellularLocation>
</comment>
<evidence type="ECO:0000259" key="13">
    <source>
        <dbReference type="PROSITE" id="PS50253"/>
    </source>
</evidence>
<reference evidence="14 15" key="1">
    <citation type="submission" date="2019-07" db="EMBL/GenBank/DDBJ databases">
        <title>Whole genome shotgun sequence of Kocuria flava NBRC 107626.</title>
        <authorList>
            <person name="Hosoyama A."/>
            <person name="Uohara A."/>
            <person name="Ohji S."/>
            <person name="Ichikawa N."/>
        </authorList>
    </citation>
    <scope>NUCLEOTIDE SEQUENCE [LARGE SCALE GENOMIC DNA]</scope>
    <source>
        <strain evidence="14 15">NBRC 107626</strain>
    </source>
</reference>
<dbReference type="Gene3D" id="1.20.120.80">
    <property type="entry name" value="Cytochrome c oxidase, subunit III, four-helix bundle"/>
    <property type="match status" value="1"/>
</dbReference>
<evidence type="ECO:0000313" key="14">
    <source>
        <dbReference type="EMBL" id="GEO92982.1"/>
    </source>
</evidence>
<evidence type="ECO:0000313" key="15">
    <source>
        <dbReference type="Proteomes" id="UP000321155"/>
    </source>
</evidence>
<keyword evidence="15" id="KW-1185">Reference proteome</keyword>
<feature type="transmembrane region" description="Helical" evidence="12">
    <location>
        <begin position="147"/>
        <end position="168"/>
    </location>
</feature>
<keyword evidence="5 10" id="KW-0812">Transmembrane</keyword>
<name>A0ABQ0X6A8_9MICC</name>
<feature type="transmembrane region" description="Helical" evidence="12">
    <location>
        <begin position="107"/>
        <end position="127"/>
    </location>
</feature>
<keyword evidence="7 12" id="KW-0472">Membrane</keyword>
<comment type="similarity">
    <text evidence="2 10">Belongs to the cytochrome c oxidase subunit 3 family.</text>
</comment>
<evidence type="ECO:0000256" key="12">
    <source>
        <dbReference type="SAM" id="Phobius"/>
    </source>
</evidence>
<comment type="caution">
    <text evidence="14">The sequence shown here is derived from an EMBL/GenBank/DDBJ whole genome shotgun (WGS) entry which is preliminary data.</text>
</comment>
<dbReference type="EMBL" id="BJZR01000074">
    <property type="protein sequence ID" value="GEO92982.1"/>
    <property type="molecule type" value="Genomic_DNA"/>
</dbReference>
<evidence type="ECO:0000256" key="4">
    <source>
        <dbReference type="ARBA" id="ARBA00022475"/>
    </source>
</evidence>
<dbReference type="PANTHER" id="PTHR11403">
    <property type="entry name" value="CYTOCHROME C OXIDASE SUBUNIT III"/>
    <property type="match status" value="1"/>
</dbReference>
<evidence type="ECO:0000256" key="11">
    <source>
        <dbReference type="SAM" id="MobiDB-lite"/>
    </source>
</evidence>
<evidence type="ECO:0000256" key="6">
    <source>
        <dbReference type="ARBA" id="ARBA00022989"/>
    </source>
</evidence>
<evidence type="ECO:0000256" key="10">
    <source>
        <dbReference type="RuleBase" id="RU003376"/>
    </source>
</evidence>
<feature type="region of interest" description="Disordered" evidence="11">
    <location>
        <begin position="35"/>
        <end position="58"/>
    </location>
</feature>
<dbReference type="CDD" id="cd00386">
    <property type="entry name" value="Heme_Cu_Oxidase_III_like"/>
    <property type="match status" value="1"/>
</dbReference>
<dbReference type="InterPro" id="IPR000298">
    <property type="entry name" value="Cyt_c_oxidase-like_su3"/>
</dbReference>
<proteinExistence type="inferred from homology"/>
<keyword evidence="4" id="KW-1003">Cell membrane</keyword>
<dbReference type="PANTHER" id="PTHR11403:SF2">
    <property type="entry name" value="CYTOCHROME BO(3) UBIQUINOL OXIDASE SUBUNIT 3"/>
    <property type="match status" value="1"/>
</dbReference>
<evidence type="ECO:0000256" key="1">
    <source>
        <dbReference type="ARBA" id="ARBA00004651"/>
    </source>
</evidence>
<evidence type="ECO:0000256" key="2">
    <source>
        <dbReference type="ARBA" id="ARBA00010581"/>
    </source>
</evidence>
<gene>
    <name evidence="14" type="ORF">KFL01_22880</name>
</gene>
<evidence type="ECO:0000256" key="5">
    <source>
        <dbReference type="ARBA" id="ARBA00022692"/>
    </source>
</evidence>
<dbReference type="InterPro" id="IPR024791">
    <property type="entry name" value="Cyt_c/ubiquinol_Oxase_su3"/>
</dbReference>
<sequence>MFTPRSYPPAARSPAGFVPAGTRPDVVVLTLRAPSRTGSGARPRTCTDPSAAASVRAGDTRTARSRPWLVHREFCRHNVSVTTATHTPAKPVGGSINRPNLTSVGTIVWLASELMFFAGLFAMYFTLRSTSPELWATESAKLNVPLALANTIVLVLSSVTCQFGVFAAERLQPRRSGGLFQITRWGMIEWFALTFIMGAIFVAVQAFEYAELVAHGISIPAHAYGSAFYITTGFHALHVTAGLIAFLFIMGRAFIAKRFGHFEATSAIVVSYYWHFVDVVWIVLFLVVYFLR</sequence>